<gene>
    <name evidence="1" type="ORF">I4F81_005007</name>
</gene>
<comment type="caution">
    <text evidence="1">The sequence shown here is derived from an EMBL/GenBank/DDBJ whole genome shotgun (WGS) entry which is preliminary data.</text>
</comment>
<evidence type="ECO:0000313" key="1">
    <source>
        <dbReference type="EMBL" id="KAK1862433.1"/>
    </source>
</evidence>
<keyword evidence="2" id="KW-1185">Reference proteome</keyword>
<protein>
    <submittedName>
        <fullName evidence="1">Uncharacterized protein</fullName>
    </submittedName>
</protein>
<reference evidence="1" key="1">
    <citation type="submission" date="2019-11" db="EMBL/GenBank/DDBJ databases">
        <title>Nori genome reveals adaptations in red seaweeds to the harsh intertidal environment.</title>
        <authorList>
            <person name="Wang D."/>
            <person name="Mao Y."/>
        </authorList>
    </citation>
    <scope>NUCLEOTIDE SEQUENCE</scope>
    <source>
        <tissue evidence="1">Gametophyte</tissue>
    </source>
</reference>
<name>A0ACC3BX46_PYRYE</name>
<evidence type="ECO:0000313" key="2">
    <source>
        <dbReference type="Proteomes" id="UP000798662"/>
    </source>
</evidence>
<dbReference type="Proteomes" id="UP000798662">
    <property type="component" value="Chromosome 1"/>
</dbReference>
<sequence>MATFISAPSGLLARPPARLGRRARLGSGAAPCRAPAVATARPPPAATPGGVSASGAAPTTVATLAGAATGNESGVARAAEQRRGGLPRRAFLAAAAAAAASAVAAGGAAPRSAAAAAAAAAATATPTFFDLTASRGGAPAPLRDLFDGKVTLVVNVASYCALTPQYEGLVALHRKYAAGGEGKRPFDIAAFPCNQFAGQEPGTYDEVCAFAREKFGAAFTLFDPLSVNGPSTHPVYQWLKANNPDDGKRIEWNFAKFLVDGDGAVVRRYKPGVLPEMIEGDIAALVAERPLPKRVKPQLGAV</sequence>
<proteinExistence type="predicted"/>
<organism evidence="1 2">
    <name type="scientific">Pyropia yezoensis</name>
    <name type="common">Susabi-nori</name>
    <name type="synonym">Porphyra yezoensis</name>
    <dbReference type="NCBI Taxonomy" id="2788"/>
    <lineage>
        <taxon>Eukaryota</taxon>
        <taxon>Rhodophyta</taxon>
        <taxon>Bangiophyceae</taxon>
        <taxon>Bangiales</taxon>
        <taxon>Bangiaceae</taxon>
        <taxon>Pyropia</taxon>
    </lineage>
</organism>
<accession>A0ACC3BX46</accession>
<dbReference type="EMBL" id="CM020618">
    <property type="protein sequence ID" value="KAK1862433.1"/>
    <property type="molecule type" value="Genomic_DNA"/>
</dbReference>